<dbReference type="Pfam" id="PF12746">
    <property type="entry name" value="GNAT_acetyltran"/>
    <property type="match status" value="1"/>
</dbReference>
<proteinExistence type="predicted"/>
<gene>
    <name evidence="2" type="ORF">EDD66_10765</name>
</gene>
<feature type="domain" description="N-acetyltransferase" evidence="1">
    <location>
        <begin position="137"/>
        <end position="271"/>
    </location>
</feature>
<keyword evidence="2" id="KW-0808">Transferase</keyword>
<dbReference type="InterPro" id="IPR027365">
    <property type="entry name" value="GNAT_acetyltra_YdfB-like"/>
</dbReference>
<keyword evidence="3" id="KW-1185">Reference proteome</keyword>
<organism evidence="2 3">
    <name type="scientific">Mobilisporobacter senegalensis</name>
    <dbReference type="NCBI Taxonomy" id="1329262"/>
    <lineage>
        <taxon>Bacteria</taxon>
        <taxon>Bacillati</taxon>
        <taxon>Bacillota</taxon>
        <taxon>Clostridia</taxon>
        <taxon>Lachnospirales</taxon>
        <taxon>Lachnospiraceae</taxon>
        <taxon>Mobilisporobacter</taxon>
    </lineage>
</organism>
<dbReference type="PROSITE" id="PS51186">
    <property type="entry name" value="GNAT"/>
    <property type="match status" value="1"/>
</dbReference>
<dbReference type="RefSeq" id="WP_123609848.1">
    <property type="nucleotide sequence ID" value="NZ_RJVG01000007.1"/>
</dbReference>
<evidence type="ECO:0000259" key="1">
    <source>
        <dbReference type="PROSITE" id="PS51186"/>
    </source>
</evidence>
<name>A0A3N1XLZ0_9FIRM</name>
<dbReference type="SUPFAM" id="SSF55729">
    <property type="entry name" value="Acyl-CoA N-acyltransferases (Nat)"/>
    <property type="match status" value="1"/>
</dbReference>
<dbReference type="InterPro" id="IPR016181">
    <property type="entry name" value="Acyl_CoA_acyltransferase"/>
</dbReference>
<dbReference type="PANTHER" id="PTHR31143">
    <property type="match status" value="1"/>
</dbReference>
<protein>
    <submittedName>
        <fullName evidence="2">GNAT acetyltransferase-like protein</fullName>
    </submittedName>
</protein>
<dbReference type="AlphaFoldDB" id="A0A3N1XLZ0"/>
<dbReference type="GO" id="GO:0016747">
    <property type="term" value="F:acyltransferase activity, transferring groups other than amino-acyl groups"/>
    <property type="evidence" value="ECO:0007669"/>
    <property type="project" value="InterPro"/>
</dbReference>
<reference evidence="2 3" key="1">
    <citation type="submission" date="2018-11" db="EMBL/GenBank/DDBJ databases">
        <title>Genomic Encyclopedia of Type Strains, Phase IV (KMG-IV): sequencing the most valuable type-strain genomes for metagenomic binning, comparative biology and taxonomic classification.</title>
        <authorList>
            <person name="Goeker M."/>
        </authorList>
    </citation>
    <scope>NUCLEOTIDE SEQUENCE [LARGE SCALE GENOMIC DNA]</scope>
    <source>
        <strain evidence="2 3">DSM 26537</strain>
    </source>
</reference>
<dbReference type="PANTHER" id="PTHR31143:SF2">
    <property type="entry name" value="FR47-LIKE DOMAIN-CONTAINING PROTEIN-RELATED"/>
    <property type="match status" value="1"/>
</dbReference>
<evidence type="ECO:0000313" key="2">
    <source>
        <dbReference type="EMBL" id="ROR27151.1"/>
    </source>
</evidence>
<sequence length="271" mass="31408">MIKVDKLANCNIKKITYGNNPSFLGIVSGECKGDLWVDDIKNPSLALVYSYAVGGYAILGNPQEEAICNNFYHFLIHDLFPELRKKDEDYFEFSAESIQMEKIMLNVFSDKRIKNEDEYFFIKNTRVEAYIHTSNEYKIIKVNENFIQLLELGAYENKDLLDKRLLESWGSYHNFLNKSIAFAALYQNKIVAIIIGTARFNNIIPIDIETEENHRKKGLATALAQYFVNECINNHLVPQWNCVESNIPSKKTAQKAGFTLLKKKPYYWFEI</sequence>
<dbReference type="OrthoDB" id="7833882at2"/>
<dbReference type="Proteomes" id="UP000273083">
    <property type="component" value="Unassembled WGS sequence"/>
</dbReference>
<dbReference type="EMBL" id="RJVG01000007">
    <property type="protein sequence ID" value="ROR27151.1"/>
    <property type="molecule type" value="Genomic_DNA"/>
</dbReference>
<accession>A0A3N1XLZ0</accession>
<dbReference type="Gene3D" id="3.40.630.30">
    <property type="match status" value="1"/>
</dbReference>
<comment type="caution">
    <text evidence="2">The sequence shown here is derived from an EMBL/GenBank/DDBJ whole genome shotgun (WGS) entry which is preliminary data.</text>
</comment>
<dbReference type="InterPro" id="IPR000182">
    <property type="entry name" value="GNAT_dom"/>
</dbReference>
<evidence type="ECO:0000313" key="3">
    <source>
        <dbReference type="Proteomes" id="UP000273083"/>
    </source>
</evidence>